<dbReference type="EMBL" id="LVLJ01004022">
    <property type="protein sequence ID" value="OAE18726.1"/>
    <property type="molecule type" value="Genomic_DNA"/>
</dbReference>
<accession>A0A176VG09</accession>
<sequence>MRGTAQTEGLRPMLEDGLAHLHYNEAGAMFREAVIASELVDAGGGSGGSQNSPALSGIEAAKVGYGLRYLGTSSVLCRCSSLRTLRSAVNRLRQQAICS</sequence>
<reference evidence="1" key="1">
    <citation type="submission" date="2016-03" db="EMBL/GenBank/DDBJ databases">
        <title>Mechanisms controlling the formation of the plant cell surface in tip-growing cells are functionally conserved among land plants.</title>
        <authorList>
            <person name="Honkanen S."/>
            <person name="Jones V.A."/>
            <person name="Morieri G."/>
            <person name="Champion C."/>
            <person name="Hetherington A.J."/>
            <person name="Kelly S."/>
            <person name="Saint-Marcoux D."/>
            <person name="Proust H."/>
            <person name="Prescott H."/>
            <person name="Dolan L."/>
        </authorList>
    </citation>
    <scope>NUCLEOTIDE SEQUENCE [LARGE SCALE GENOMIC DNA]</scope>
    <source>
        <tissue evidence="1">Whole gametophyte</tissue>
    </source>
</reference>
<organism evidence="1 2">
    <name type="scientific">Marchantia polymorpha subsp. ruderalis</name>
    <dbReference type="NCBI Taxonomy" id="1480154"/>
    <lineage>
        <taxon>Eukaryota</taxon>
        <taxon>Viridiplantae</taxon>
        <taxon>Streptophyta</taxon>
        <taxon>Embryophyta</taxon>
        <taxon>Marchantiophyta</taxon>
        <taxon>Marchantiopsida</taxon>
        <taxon>Marchantiidae</taxon>
        <taxon>Marchantiales</taxon>
        <taxon>Marchantiaceae</taxon>
        <taxon>Marchantia</taxon>
    </lineage>
</organism>
<protein>
    <submittedName>
        <fullName evidence="1">Uncharacterized protein</fullName>
    </submittedName>
</protein>
<dbReference type="AlphaFoldDB" id="A0A176VG09"/>
<gene>
    <name evidence="1" type="ORF">AXG93_4846s1180</name>
</gene>
<comment type="caution">
    <text evidence="1">The sequence shown here is derived from an EMBL/GenBank/DDBJ whole genome shotgun (WGS) entry which is preliminary data.</text>
</comment>
<keyword evidence="2" id="KW-1185">Reference proteome</keyword>
<evidence type="ECO:0000313" key="1">
    <source>
        <dbReference type="EMBL" id="OAE18726.1"/>
    </source>
</evidence>
<evidence type="ECO:0000313" key="2">
    <source>
        <dbReference type="Proteomes" id="UP000077202"/>
    </source>
</evidence>
<name>A0A176VG09_MARPO</name>
<dbReference type="Proteomes" id="UP000077202">
    <property type="component" value="Unassembled WGS sequence"/>
</dbReference>
<proteinExistence type="predicted"/>